<dbReference type="Pfam" id="PF07690">
    <property type="entry name" value="MFS_1"/>
    <property type="match status" value="1"/>
</dbReference>
<accession>A0AAQ1QZ70</accession>
<feature type="transmembrane region" description="Helical" evidence="5">
    <location>
        <begin position="281"/>
        <end position="302"/>
    </location>
</feature>
<comment type="subcellular location">
    <subcellularLocation>
        <location evidence="1">Membrane</location>
        <topology evidence="1">Multi-pass membrane protein</topology>
    </subcellularLocation>
</comment>
<dbReference type="PANTHER" id="PTHR23508">
    <property type="entry name" value="CARBOXYLIC ACID TRANSPORTER PROTEIN HOMOLOG"/>
    <property type="match status" value="1"/>
</dbReference>
<organism evidence="7 8">
    <name type="scientific">Pseudomonas citronellolis</name>
    <dbReference type="NCBI Taxonomy" id="53408"/>
    <lineage>
        <taxon>Bacteria</taxon>
        <taxon>Pseudomonadati</taxon>
        <taxon>Pseudomonadota</taxon>
        <taxon>Gammaproteobacteria</taxon>
        <taxon>Pseudomonadales</taxon>
        <taxon>Pseudomonadaceae</taxon>
        <taxon>Pseudomonas</taxon>
    </lineage>
</organism>
<dbReference type="AlphaFoldDB" id="A0AAQ1QZ70"/>
<dbReference type="InterPro" id="IPR036259">
    <property type="entry name" value="MFS_trans_sf"/>
</dbReference>
<evidence type="ECO:0000256" key="4">
    <source>
        <dbReference type="ARBA" id="ARBA00023136"/>
    </source>
</evidence>
<feature type="transmembrane region" description="Helical" evidence="5">
    <location>
        <begin position="32"/>
        <end position="55"/>
    </location>
</feature>
<feature type="transmembrane region" description="Helical" evidence="5">
    <location>
        <begin position="122"/>
        <end position="144"/>
    </location>
</feature>
<dbReference type="PROSITE" id="PS00217">
    <property type="entry name" value="SUGAR_TRANSPORT_2"/>
    <property type="match status" value="1"/>
</dbReference>
<dbReference type="RefSeq" id="WP_083426836.1">
    <property type="nucleotide sequence ID" value="NZ_FOLS01000029.1"/>
</dbReference>
<evidence type="ECO:0000256" key="5">
    <source>
        <dbReference type="SAM" id="Phobius"/>
    </source>
</evidence>
<feature type="transmembrane region" description="Helical" evidence="5">
    <location>
        <begin position="243"/>
        <end position="261"/>
    </location>
</feature>
<dbReference type="InterPro" id="IPR020846">
    <property type="entry name" value="MFS_dom"/>
</dbReference>
<dbReference type="Gene3D" id="1.20.1250.20">
    <property type="entry name" value="MFS general substrate transporter like domains"/>
    <property type="match status" value="1"/>
</dbReference>
<proteinExistence type="predicted"/>
<feature type="transmembrane region" description="Helical" evidence="5">
    <location>
        <begin position="99"/>
        <end position="116"/>
    </location>
</feature>
<feature type="transmembrane region" description="Helical" evidence="5">
    <location>
        <begin position="185"/>
        <end position="207"/>
    </location>
</feature>
<feature type="transmembrane region" description="Helical" evidence="5">
    <location>
        <begin position="309"/>
        <end position="327"/>
    </location>
</feature>
<dbReference type="PANTHER" id="PTHR23508:SF10">
    <property type="entry name" value="CARBOXYLIC ACID TRANSPORTER PROTEIN HOMOLOG"/>
    <property type="match status" value="1"/>
</dbReference>
<evidence type="ECO:0000313" key="7">
    <source>
        <dbReference type="EMBL" id="SFD57359.1"/>
    </source>
</evidence>
<dbReference type="PROSITE" id="PS50850">
    <property type="entry name" value="MFS"/>
    <property type="match status" value="1"/>
</dbReference>
<evidence type="ECO:0000256" key="2">
    <source>
        <dbReference type="ARBA" id="ARBA00022692"/>
    </source>
</evidence>
<keyword evidence="3 5" id="KW-1133">Transmembrane helix</keyword>
<dbReference type="InterPro" id="IPR011701">
    <property type="entry name" value="MFS"/>
</dbReference>
<dbReference type="EMBL" id="FOLS01000029">
    <property type="protein sequence ID" value="SFD57359.1"/>
    <property type="molecule type" value="Genomic_DNA"/>
</dbReference>
<comment type="caution">
    <text evidence="7">The sequence shown here is derived from an EMBL/GenBank/DDBJ whole genome shotgun (WGS) entry which is preliminary data.</text>
</comment>
<feature type="transmembrane region" description="Helical" evidence="5">
    <location>
        <begin position="400"/>
        <end position="419"/>
    </location>
</feature>
<keyword evidence="4 5" id="KW-0472">Membrane</keyword>
<feature type="transmembrane region" description="Helical" evidence="5">
    <location>
        <begin position="156"/>
        <end position="179"/>
    </location>
</feature>
<dbReference type="GO" id="GO:0046943">
    <property type="term" value="F:carboxylic acid transmembrane transporter activity"/>
    <property type="evidence" value="ECO:0007669"/>
    <property type="project" value="TreeGrafter"/>
</dbReference>
<keyword evidence="2 5" id="KW-0812">Transmembrane</keyword>
<keyword evidence="8" id="KW-1185">Reference proteome</keyword>
<feature type="transmembrane region" description="Helical" evidence="5">
    <location>
        <begin position="67"/>
        <end position="87"/>
    </location>
</feature>
<evidence type="ECO:0000256" key="3">
    <source>
        <dbReference type="ARBA" id="ARBA00022989"/>
    </source>
</evidence>
<feature type="transmembrane region" description="Helical" evidence="5">
    <location>
        <begin position="333"/>
        <end position="356"/>
    </location>
</feature>
<feature type="transmembrane region" description="Helical" evidence="5">
    <location>
        <begin position="368"/>
        <end position="388"/>
    </location>
</feature>
<dbReference type="Proteomes" id="UP000183385">
    <property type="component" value="Unassembled WGS sequence"/>
</dbReference>
<feature type="domain" description="Major facilitator superfamily (MFS) profile" evidence="6">
    <location>
        <begin position="34"/>
        <end position="423"/>
    </location>
</feature>
<name>A0AAQ1QZ70_9PSED</name>
<protein>
    <submittedName>
        <fullName evidence="7">Predicted arabinose efflux permease, MFS family</fullName>
    </submittedName>
</protein>
<gene>
    <name evidence="7" type="ORF">SAMN05216577_12962</name>
</gene>
<evidence type="ECO:0000256" key="1">
    <source>
        <dbReference type="ARBA" id="ARBA00004141"/>
    </source>
</evidence>
<reference evidence="7 8" key="1">
    <citation type="submission" date="2016-10" db="EMBL/GenBank/DDBJ databases">
        <authorList>
            <person name="Varghese N."/>
            <person name="Submissions S."/>
        </authorList>
    </citation>
    <scope>NUCLEOTIDE SEQUENCE [LARGE SCALE GENOMIC DNA]</scope>
    <source>
        <strain evidence="7 8">LMG 18378</strain>
    </source>
</reference>
<dbReference type="InterPro" id="IPR005829">
    <property type="entry name" value="Sugar_transporter_CS"/>
</dbReference>
<evidence type="ECO:0000313" key="8">
    <source>
        <dbReference type="Proteomes" id="UP000183385"/>
    </source>
</evidence>
<evidence type="ECO:0000259" key="6">
    <source>
        <dbReference type="PROSITE" id="PS50850"/>
    </source>
</evidence>
<sequence>MAEHCFEPRVKKETGCVPKAMNNNAAMAPSPWGVVGLCMLFNVIDGLDAMAMAFTGGSVSAEWGLNATQLGMLLSASLVGMACGSFISPRADRYGRRPLLLAGLSLSGVSMLLSFCSPNHQVLMLLRMLTGVGTGAVLVGANVLAHEYTGAHRRSLAIALQSLAFALGVSLGGLLAHLFNEWLGWRYVFLAGGVATLAAVTAGALWLRESPEFLTLDRQQNAQLRLSRGVEFRQLFASGQWQLTASLALALLLLMFGYYFVMSWTPTLMLHNGFSEKQGSTGGLLLGLGGMLGALLVGLAANRAGGRQLLLGLLLLNAVLMTLLVPASRVSLLAIPAGFGAGLSLNGAIAALFILAPQAFFTAIRTSGVGLVLATGRLGAILSPAIAGVLLDAQWSTQELFGFFASSQLLAALLVWLGCRRPLSVPA</sequence>
<dbReference type="GO" id="GO:0005886">
    <property type="term" value="C:plasma membrane"/>
    <property type="evidence" value="ECO:0007669"/>
    <property type="project" value="TreeGrafter"/>
</dbReference>
<dbReference type="SUPFAM" id="SSF103473">
    <property type="entry name" value="MFS general substrate transporter"/>
    <property type="match status" value="1"/>
</dbReference>